<comment type="subcellular location">
    <subcellularLocation>
        <location evidence="1">Secreted</location>
    </subcellularLocation>
</comment>
<dbReference type="AlphaFoldDB" id="A0A0L0FZI6"/>
<dbReference type="Proteomes" id="UP000054560">
    <property type="component" value="Unassembled WGS sequence"/>
</dbReference>
<dbReference type="InterPro" id="IPR018143">
    <property type="entry name" value="Folate_rcpt-like"/>
</dbReference>
<gene>
    <name evidence="10" type="ORF">SARC_05473</name>
</gene>
<evidence type="ECO:0000256" key="1">
    <source>
        <dbReference type="ARBA" id="ARBA00004613"/>
    </source>
</evidence>
<feature type="domain" description="Glucose/Sorbosone dehydrogenase" evidence="9">
    <location>
        <begin position="348"/>
        <end position="477"/>
    </location>
</feature>
<evidence type="ECO:0000256" key="3">
    <source>
        <dbReference type="ARBA" id="ARBA00022525"/>
    </source>
</evidence>
<dbReference type="STRING" id="667725.A0A0L0FZI6"/>
<evidence type="ECO:0000313" key="10">
    <source>
        <dbReference type="EMBL" id="KNC82247.1"/>
    </source>
</evidence>
<keyword evidence="11" id="KW-1185">Reference proteome</keyword>
<dbReference type="InterPro" id="IPR011042">
    <property type="entry name" value="6-blade_b-propeller_TolB-like"/>
</dbReference>
<dbReference type="Pfam" id="PF07995">
    <property type="entry name" value="GSDH"/>
    <property type="match status" value="1"/>
</dbReference>
<dbReference type="InterPro" id="IPR011041">
    <property type="entry name" value="Quinoprot_gluc/sorb_DH_b-prop"/>
</dbReference>
<feature type="chain" id="PRO_5005539111" description="Glucose/Sorbosone dehydrogenase domain-containing protein" evidence="7">
    <location>
        <begin position="29"/>
        <end position="620"/>
    </location>
</feature>
<evidence type="ECO:0000313" key="11">
    <source>
        <dbReference type="Proteomes" id="UP000054560"/>
    </source>
</evidence>
<keyword evidence="4 7" id="KW-0732">Signal</keyword>
<feature type="domain" description="Folate receptor-like" evidence="8">
    <location>
        <begin position="56"/>
        <end position="163"/>
    </location>
</feature>
<evidence type="ECO:0000259" key="9">
    <source>
        <dbReference type="Pfam" id="PF07995"/>
    </source>
</evidence>
<evidence type="ECO:0000256" key="6">
    <source>
        <dbReference type="ARBA" id="ARBA00023180"/>
    </source>
</evidence>
<dbReference type="SUPFAM" id="SSF50952">
    <property type="entry name" value="Soluble quinoprotein glucose dehydrogenase"/>
    <property type="match status" value="1"/>
</dbReference>
<reference evidence="10 11" key="1">
    <citation type="submission" date="2011-02" db="EMBL/GenBank/DDBJ databases">
        <title>The Genome Sequence of Sphaeroforma arctica JP610.</title>
        <authorList>
            <consortium name="The Broad Institute Genome Sequencing Platform"/>
            <person name="Russ C."/>
            <person name="Cuomo C."/>
            <person name="Young S.K."/>
            <person name="Zeng Q."/>
            <person name="Gargeya S."/>
            <person name="Alvarado L."/>
            <person name="Berlin A."/>
            <person name="Chapman S.B."/>
            <person name="Chen Z."/>
            <person name="Freedman E."/>
            <person name="Gellesch M."/>
            <person name="Goldberg J."/>
            <person name="Griggs A."/>
            <person name="Gujja S."/>
            <person name="Heilman E."/>
            <person name="Heiman D."/>
            <person name="Howarth C."/>
            <person name="Mehta T."/>
            <person name="Neiman D."/>
            <person name="Pearson M."/>
            <person name="Roberts A."/>
            <person name="Saif S."/>
            <person name="Shea T."/>
            <person name="Shenoy N."/>
            <person name="Sisk P."/>
            <person name="Stolte C."/>
            <person name="Sykes S."/>
            <person name="White J."/>
            <person name="Yandava C."/>
            <person name="Burger G."/>
            <person name="Gray M.W."/>
            <person name="Holland P.W.H."/>
            <person name="King N."/>
            <person name="Lang F.B.F."/>
            <person name="Roger A.J."/>
            <person name="Ruiz-Trillo I."/>
            <person name="Haas B."/>
            <person name="Nusbaum C."/>
            <person name="Birren B."/>
        </authorList>
    </citation>
    <scope>NUCLEOTIDE SEQUENCE [LARGE SCALE GENOMIC DNA]</scope>
    <source>
        <strain evidence="10 11">JP610</strain>
    </source>
</reference>
<dbReference type="RefSeq" id="XP_014156149.1">
    <property type="nucleotide sequence ID" value="XM_014300674.1"/>
</dbReference>
<keyword evidence="6" id="KW-0325">Glycoprotein</keyword>
<dbReference type="GO" id="GO:0005576">
    <property type="term" value="C:extracellular region"/>
    <property type="evidence" value="ECO:0007669"/>
    <property type="project" value="UniProtKB-SubCell"/>
</dbReference>
<dbReference type="GeneID" id="25905977"/>
<proteinExistence type="inferred from homology"/>
<dbReference type="Pfam" id="PF03024">
    <property type="entry name" value="Folate_rec"/>
    <property type="match status" value="1"/>
</dbReference>
<dbReference type="EMBL" id="KQ241946">
    <property type="protein sequence ID" value="KNC82247.1"/>
    <property type="molecule type" value="Genomic_DNA"/>
</dbReference>
<evidence type="ECO:0000259" key="8">
    <source>
        <dbReference type="Pfam" id="PF03024"/>
    </source>
</evidence>
<evidence type="ECO:0000256" key="5">
    <source>
        <dbReference type="ARBA" id="ARBA00023157"/>
    </source>
</evidence>
<dbReference type="PANTHER" id="PTHR19328:SF13">
    <property type="entry name" value="HIPL1 PROTEIN"/>
    <property type="match status" value="1"/>
</dbReference>
<evidence type="ECO:0008006" key="12">
    <source>
        <dbReference type="Google" id="ProtNLM"/>
    </source>
</evidence>
<name>A0A0L0FZI6_9EUKA</name>
<dbReference type="Gene3D" id="2.120.10.30">
    <property type="entry name" value="TolB, C-terminal domain"/>
    <property type="match status" value="1"/>
</dbReference>
<evidence type="ECO:0000256" key="4">
    <source>
        <dbReference type="ARBA" id="ARBA00022729"/>
    </source>
</evidence>
<keyword evidence="3" id="KW-0964">Secreted</keyword>
<feature type="non-terminal residue" evidence="10">
    <location>
        <position position="1"/>
    </location>
</feature>
<evidence type="ECO:0000256" key="2">
    <source>
        <dbReference type="ARBA" id="ARBA00010658"/>
    </source>
</evidence>
<organism evidence="10 11">
    <name type="scientific">Sphaeroforma arctica JP610</name>
    <dbReference type="NCBI Taxonomy" id="667725"/>
    <lineage>
        <taxon>Eukaryota</taxon>
        <taxon>Ichthyosporea</taxon>
        <taxon>Ichthyophonida</taxon>
        <taxon>Sphaeroforma</taxon>
    </lineage>
</organism>
<dbReference type="InterPro" id="IPR012938">
    <property type="entry name" value="Glc/Sorbosone_DH"/>
</dbReference>
<dbReference type="eggNOG" id="ENOG502QQKP">
    <property type="taxonomic scope" value="Eukaryota"/>
</dbReference>
<dbReference type="OrthoDB" id="10266706at2759"/>
<comment type="similarity">
    <text evidence="2">Belongs to the HHIP family.</text>
</comment>
<protein>
    <recommendedName>
        <fullName evidence="12">Glucose/Sorbosone dehydrogenase domain-containing protein</fullName>
    </recommendedName>
</protein>
<evidence type="ECO:0000256" key="7">
    <source>
        <dbReference type="SAM" id="SignalP"/>
    </source>
</evidence>
<dbReference type="PANTHER" id="PTHR19328">
    <property type="entry name" value="HEDGEHOG-INTERACTING PROTEIN"/>
    <property type="match status" value="1"/>
</dbReference>
<sequence>VISRMMLRCLSVSVYLLVPLVLTSFVVGHPLCQDFTAPAIANPSLQWCDEPEYRFNESCCTVESENVLRVAHEAAALTIVNPECQSYLKQILCSSCDQYSAHLFGTETFEDRKVPMLCEAYCSMVYEACKNESIVSLRSLVGSNYTGNGTTLAEAYPTGNDFCGVAAADVSSYCYSGMSVVDAFATAPVDNSTQTNAEDNLAICVEQLIGQQPSDVPSPLKIVAYPGNANKFLVVHQTVSSVLHNMGTRLAEQHSNEFGPSEHPASVMKGSNRTCAYFIVYVHYSCNPLIHADCQRTCADGCEFPSGCDDEPLLPSRPCQMDHVGLIQSLVVSPMSYAVLSITNVLRVQQPYGNHNGGEILFGPEDGYLYIFLGDGGAGNDPKQYSQDMTKLLGKALRVDVSEPWPGAPYRVPLDNPFVNVRGARPEIWANGLRNPWRCDFDPRRPTYLLCGDVGQNRAEEVSLIQKGGNYGWPRYEGDFLHQPDAVVDGATPIPPVLAYAHTLNPTPQHSITGGVFVPNTTAAVVFPNDQVDYFFGDLYGIMFAAKETPYSSGIFSNSTVKTVQCTDTGPTTNSRPCTVAENSLGSVIFSFGVDGSDNVLILTQSTIFALVSPDHCATR</sequence>
<accession>A0A0L0FZI6</accession>
<feature type="signal peptide" evidence="7">
    <location>
        <begin position="1"/>
        <end position="28"/>
    </location>
</feature>
<keyword evidence="5" id="KW-1015">Disulfide bond</keyword>